<dbReference type="eggNOG" id="COG1708">
    <property type="taxonomic scope" value="Bacteria"/>
</dbReference>
<dbReference type="Gene3D" id="3.30.460.10">
    <property type="entry name" value="Beta Polymerase, domain 2"/>
    <property type="match status" value="1"/>
</dbReference>
<proteinExistence type="predicted"/>
<dbReference type="InterPro" id="IPR007530">
    <property type="entry name" value="Aminoglycoside_adenylylTfrase"/>
</dbReference>
<keyword evidence="1" id="KW-0808">Transferase</keyword>
<dbReference type="RefSeq" id="WP_023791506.1">
    <property type="nucleotide sequence ID" value="NC_023003.1"/>
</dbReference>
<dbReference type="Pfam" id="PF04439">
    <property type="entry name" value="Adenyl_transf"/>
    <property type="match status" value="1"/>
</dbReference>
<organism evidence="1 2">
    <name type="scientific">Candidatus Babela massiliensis</name>
    <dbReference type="NCBI Taxonomy" id="673862"/>
    <lineage>
        <taxon>Bacteria</taxon>
        <taxon>Candidatus Babelota</taxon>
        <taxon>Candidatus Babeliae</taxon>
        <taxon>Candidatus Babeliales</taxon>
        <taxon>Candidatus Babeliaceae</taxon>
        <taxon>Candidatus Babela</taxon>
    </lineage>
</organism>
<keyword evidence="1" id="KW-0548">Nucleotidyltransferase</keyword>
<dbReference type="HOGENOM" id="CLU_1068326_0_0_7"/>
<reference evidence="1 2" key="1">
    <citation type="journal article" date="2015" name="Biol. Direct">
        <title>Babela massiliensis, a representative of a widespread bacterial phylum with unusual adaptations to parasitism in amoebae.</title>
        <authorList>
            <person name="Pagnier I."/>
            <person name="Yutin N."/>
            <person name="Croce O."/>
            <person name="Makarova K.S."/>
            <person name="Wolf Y.I."/>
            <person name="Benamar S."/>
            <person name="Raoult D."/>
            <person name="Koonin E.V."/>
            <person name="La Scola B."/>
        </authorList>
    </citation>
    <scope>NUCLEOTIDE SEQUENCE [LARGE SCALE GENOMIC DNA]</scope>
    <source>
        <strain evidence="2">BABL1</strain>
    </source>
</reference>
<dbReference type="SUPFAM" id="SSF81301">
    <property type="entry name" value="Nucleotidyltransferase"/>
    <property type="match status" value="1"/>
</dbReference>
<dbReference type="SUPFAM" id="SSF81631">
    <property type="entry name" value="PAP/OAS1 substrate-binding domain"/>
    <property type="match status" value="1"/>
</dbReference>
<dbReference type="OrthoDB" id="68332at2"/>
<keyword evidence="2" id="KW-1185">Reference proteome</keyword>
<dbReference type="AlphaFoldDB" id="V6DIR0"/>
<dbReference type="EMBL" id="HG793133">
    <property type="protein sequence ID" value="CDK30416.1"/>
    <property type="molecule type" value="Genomic_DNA"/>
</dbReference>
<evidence type="ECO:0000313" key="2">
    <source>
        <dbReference type="Proteomes" id="UP000018769"/>
    </source>
</evidence>
<dbReference type="KEGG" id="dpb:BABL1_gene_601"/>
<dbReference type="STRING" id="673862.BABL1_gene_601"/>
<dbReference type="Proteomes" id="UP000018769">
    <property type="component" value="Chromosome I"/>
</dbReference>
<gene>
    <name evidence="1" type="ORF">BABL1_gene_601</name>
</gene>
<evidence type="ECO:0000313" key="1">
    <source>
        <dbReference type="EMBL" id="CDK30416.1"/>
    </source>
</evidence>
<dbReference type="GO" id="GO:0016779">
    <property type="term" value="F:nucleotidyltransferase activity"/>
    <property type="evidence" value="ECO:0007669"/>
    <property type="project" value="UniProtKB-KW"/>
</dbReference>
<dbReference type="InterPro" id="IPR043519">
    <property type="entry name" value="NT_sf"/>
</dbReference>
<protein>
    <submittedName>
        <fullName evidence="1">Aminoglycoside 6-adenylyltransferase</fullName>
    </submittedName>
</protein>
<sequence>MEIGRNLIIALLYEQLKNNTNVYAFWLEGADASGLTDEYSDLDIWFDVEDGKENLIFSEIERILEKLGPLDFIYEQELPHDLIRHKVYHVKNTATTLLLDICIQSHSRKFFFTIDLPGEEVKIIFDKDNVIKFKEFDERQWNEFLEKRIYHLKNIFHQDSRVIKMIKRREFIDAFNFYYKFTLQPLTELLRIKYAPKKQMFLKYISQDLPEDLSKQLEDLYKINSLEEMFIKLTLAKKLFNNVLKDLI</sequence>
<accession>V6DIR0</accession>
<name>V6DIR0_9BACT</name>